<evidence type="ECO:0000256" key="5">
    <source>
        <dbReference type="RuleBase" id="RU000562"/>
    </source>
</evidence>
<dbReference type="Pfam" id="PF00829">
    <property type="entry name" value="Ribosomal_L21p"/>
    <property type="match status" value="1"/>
</dbReference>
<comment type="similarity">
    <text evidence="1 4 5">Belongs to the bacterial ribosomal protein bL21 family.</text>
</comment>
<dbReference type="PANTHER" id="PTHR21349">
    <property type="entry name" value="50S RIBOSOMAL PROTEIN L21"/>
    <property type="match status" value="1"/>
</dbReference>
<organism evidence="6 7">
    <name type="scientific">Seleniivibrio woodruffii</name>
    <dbReference type="NCBI Taxonomy" id="1078050"/>
    <lineage>
        <taxon>Bacteria</taxon>
        <taxon>Pseudomonadati</taxon>
        <taxon>Deferribacterota</taxon>
        <taxon>Deferribacteres</taxon>
        <taxon>Deferribacterales</taxon>
        <taxon>Geovibrionaceae</taxon>
        <taxon>Seleniivibrio</taxon>
    </lineage>
</organism>
<dbReference type="GO" id="GO:0005737">
    <property type="term" value="C:cytoplasm"/>
    <property type="evidence" value="ECO:0007669"/>
    <property type="project" value="UniProtKB-ARBA"/>
</dbReference>
<keyword evidence="3 4" id="KW-0687">Ribonucleoprotein</keyword>
<evidence type="ECO:0000256" key="2">
    <source>
        <dbReference type="ARBA" id="ARBA00022980"/>
    </source>
</evidence>
<keyword evidence="4 5" id="KW-0694">RNA-binding</keyword>
<dbReference type="GO" id="GO:1990904">
    <property type="term" value="C:ribonucleoprotein complex"/>
    <property type="evidence" value="ECO:0007669"/>
    <property type="project" value="UniProtKB-KW"/>
</dbReference>
<dbReference type="NCBIfam" id="TIGR00061">
    <property type="entry name" value="L21"/>
    <property type="match status" value="1"/>
</dbReference>
<dbReference type="InterPro" id="IPR028909">
    <property type="entry name" value="bL21-like"/>
</dbReference>
<evidence type="ECO:0000256" key="4">
    <source>
        <dbReference type="HAMAP-Rule" id="MF_01363"/>
    </source>
</evidence>
<protein>
    <recommendedName>
        <fullName evidence="4">Large ribosomal subunit protein bL21</fullName>
    </recommendedName>
</protein>
<dbReference type="EMBL" id="SMGG01000003">
    <property type="protein sequence ID" value="TCK61568.1"/>
    <property type="molecule type" value="Genomic_DNA"/>
</dbReference>
<dbReference type="OrthoDB" id="9813334at2"/>
<dbReference type="SUPFAM" id="SSF141091">
    <property type="entry name" value="L21p-like"/>
    <property type="match status" value="1"/>
</dbReference>
<evidence type="ECO:0000313" key="7">
    <source>
        <dbReference type="Proteomes" id="UP000294614"/>
    </source>
</evidence>
<dbReference type="AlphaFoldDB" id="A0A4R1KAN4"/>
<dbReference type="PANTHER" id="PTHR21349:SF0">
    <property type="entry name" value="LARGE RIBOSOMAL SUBUNIT PROTEIN BL21M"/>
    <property type="match status" value="1"/>
</dbReference>
<comment type="subunit">
    <text evidence="4">Part of the 50S ribosomal subunit. Contacts protein L20.</text>
</comment>
<dbReference type="InterPro" id="IPR036164">
    <property type="entry name" value="bL21-like_sf"/>
</dbReference>
<dbReference type="Proteomes" id="UP000294614">
    <property type="component" value="Unassembled WGS sequence"/>
</dbReference>
<keyword evidence="4 5" id="KW-0699">rRNA-binding</keyword>
<comment type="function">
    <text evidence="4 5">This protein binds to 23S rRNA in the presence of protein L20.</text>
</comment>
<evidence type="ECO:0000256" key="3">
    <source>
        <dbReference type="ARBA" id="ARBA00023274"/>
    </source>
</evidence>
<dbReference type="GO" id="GO:0003735">
    <property type="term" value="F:structural constituent of ribosome"/>
    <property type="evidence" value="ECO:0007669"/>
    <property type="project" value="InterPro"/>
</dbReference>
<dbReference type="HAMAP" id="MF_01363">
    <property type="entry name" value="Ribosomal_bL21"/>
    <property type="match status" value="1"/>
</dbReference>
<proteinExistence type="inferred from homology"/>
<dbReference type="InterPro" id="IPR001787">
    <property type="entry name" value="Ribosomal_bL21"/>
</dbReference>
<sequence length="104" mass="11567">MFAIIKSGGKQYTVKPGDVLKVDSINAEVDSDIQISDVLAVSENGQLNIGKPFVAKAVVTAKVLDQVKDDKILVFKRRRRKDYKSRFGHRSHQTVLKISDIKVG</sequence>
<keyword evidence="2 4" id="KW-0689">Ribosomal protein</keyword>
<dbReference type="RefSeq" id="WP_132870967.1">
    <property type="nucleotide sequence ID" value="NZ_JAJUHT010000003.1"/>
</dbReference>
<dbReference type="GO" id="GO:0006412">
    <property type="term" value="P:translation"/>
    <property type="evidence" value="ECO:0007669"/>
    <property type="project" value="UniProtKB-UniRule"/>
</dbReference>
<evidence type="ECO:0000313" key="6">
    <source>
        <dbReference type="EMBL" id="TCK61568.1"/>
    </source>
</evidence>
<reference evidence="6 7" key="1">
    <citation type="submission" date="2019-03" db="EMBL/GenBank/DDBJ databases">
        <title>Genomic Encyclopedia of Type Strains, Phase IV (KMG-IV): sequencing the most valuable type-strain genomes for metagenomic binning, comparative biology and taxonomic classification.</title>
        <authorList>
            <person name="Goeker M."/>
        </authorList>
    </citation>
    <scope>NUCLEOTIDE SEQUENCE [LARGE SCALE GENOMIC DNA]</scope>
    <source>
        <strain evidence="6 7">DSM 24984</strain>
    </source>
</reference>
<gene>
    <name evidence="4" type="primary">rplU</name>
    <name evidence="6" type="ORF">C8D98_0069</name>
</gene>
<dbReference type="GO" id="GO:0005840">
    <property type="term" value="C:ribosome"/>
    <property type="evidence" value="ECO:0007669"/>
    <property type="project" value="UniProtKB-KW"/>
</dbReference>
<keyword evidence="7" id="KW-1185">Reference proteome</keyword>
<evidence type="ECO:0000256" key="1">
    <source>
        <dbReference type="ARBA" id="ARBA00008563"/>
    </source>
</evidence>
<dbReference type="GO" id="GO:0019843">
    <property type="term" value="F:rRNA binding"/>
    <property type="evidence" value="ECO:0007669"/>
    <property type="project" value="UniProtKB-UniRule"/>
</dbReference>
<accession>A0A4R1KAN4</accession>
<name>A0A4R1KAN4_9BACT</name>
<comment type="caution">
    <text evidence="6">The sequence shown here is derived from an EMBL/GenBank/DDBJ whole genome shotgun (WGS) entry which is preliminary data.</text>
</comment>